<reference evidence="3" key="2">
    <citation type="submission" date="2021-09" db="EMBL/GenBank/DDBJ databases">
        <authorList>
            <person name="Gilroy R."/>
        </authorList>
    </citation>
    <scope>NUCLEOTIDE SEQUENCE</scope>
    <source>
        <strain evidence="3">ChiHjej13B12-14962</strain>
    </source>
</reference>
<feature type="transmembrane region" description="Helical" evidence="2">
    <location>
        <begin position="26"/>
        <end position="47"/>
    </location>
</feature>
<proteinExistence type="predicted"/>
<keyword evidence="2" id="KW-0812">Transmembrane</keyword>
<dbReference type="Proteomes" id="UP000703315">
    <property type="component" value="Unassembled WGS sequence"/>
</dbReference>
<name>A0A921FNT8_9MICC</name>
<gene>
    <name evidence="3" type="ORF">K8V32_12165</name>
</gene>
<evidence type="ECO:0000313" key="3">
    <source>
        <dbReference type="EMBL" id="HJF15529.1"/>
    </source>
</evidence>
<evidence type="ECO:0000256" key="1">
    <source>
        <dbReference type="SAM" id="MobiDB-lite"/>
    </source>
</evidence>
<keyword evidence="2" id="KW-1133">Transmembrane helix</keyword>
<protein>
    <submittedName>
        <fullName evidence="3">Uncharacterized protein</fullName>
    </submittedName>
</protein>
<dbReference type="RefSeq" id="WP_303907810.1">
    <property type="nucleotide sequence ID" value="NZ_DYXC01000142.1"/>
</dbReference>
<keyword evidence="2" id="KW-0472">Membrane</keyword>
<accession>A0A921FNT8</accession>
<comment type="caution">
    <text evidence="3">The sequence shown here is derived from an EMBL/GenBank/DDBJ whole genome shotgun (WGS) entry which is preliminary data.</text>
</comment>
<sequence>MSQPWELHDPVPESDRERAKRRRRQFGVSFIALLVVIGMIGTTVMSLL</sequence>
<feature type="compositionally biased region" description="Basic and acidic residues" evidence="1">
    <location>
        <begin position="1"/>
        <end position="18"/>
    </location>
</feature>
<dbReference type="EMBL" id="DYXC01000142">
    <property type="protein sequence ID" value="HJF15529.1"/>
    <property type="molecule type" value="Genomic_DNA"/>
</dbReference>
<feature type="region of interest" description="Disordered" evidence="1">
    <location>
        <begin position="1"/>
        <end position="21"/>
    </location>
</feature>
<evidence type="ECO:0000256" key="2">
    <source>
        <dbReference type="SAM" id="Phobius"/>
    </source>
</evidence>
<organism evidence="3 4">
    <name type="scientific">Enteractinococcus helveticum</name>
    <dbReference type="NCBI Taxonomy" id="1837282"/>
    <lineage>
        <taxon>Bacteria</taxon>
        <taxon>Bacillati</taxon>
        <taxon>Actinomycetota</taxon>
        <taxon>Actinomycetes</taxon>
        <taxon>Micrococcales</taxon>
        <taxon>Micrococcaceae</taxon>
    </lineage>
</organism>
<dbReference type="AlphaFoldDB" id="A0A921FNT8"/>
<reference evidence="3" key="1">
    <citation type="journal article" date="2021" name="PeerJ">
        <title>Extensive microbial diversity within the chicken gut microbiome revealed by metagenomics and culture.</title>
        <authorList>
            <person name="Gilroy R."/>
            <person name="Ravi A."/>
            <person name="Getino M."/>
            <person name="Pursley I."/>
            <person name="Horton D.L."/>
            <person name="Alikhan N.F."/>
            <person name="Baker D."/>
            <person name="Gharbi K."/>
            <person name="Hall N."/>
            <person name="Watson M."/>
            <person name="Adriaenssens E.M."/>
            <person name="Foster-Nyarko E."/>
            <person name="Jarju S."/>
            <person name="Secka A."/>
            <person name="Antonio M."/>
            <person name="Oren A."/>
            <person name="Chaudhuri R.R."/>
            <person name="La Ragione R."/>
            <person name="Hildebrand F."/>
            <person name="Pallen M.J."/>
        </authorList>
    </citation>
    <scope>NUCLEOTIDE SEQUENCE</scope>
    <source>
        <strain evidence="3">ChiHjej13B12-14962</strain>
    </source>
</reference>
<evidence type="ECO:0000313" key="4">
    <source>
        <dbReference type="Proteomes" id="UP000703315"/>
    </source>
</evidence>